<keyword evidence="2" id="KW-1185">Reference proteome</keyword>
<name>A0ABZ0TF65_9SPHI</name>
<proteinExistence type="predicted"/>
<organism evidence="1 2">
    <name type="scientific">Mucilaginibacter sabulilitoris</name>
    <dbReference type="NCBI Taxonomy" id="1173583"/>
    <lineage>
        <taxon>Bacteria</taxon>
        <taxon>Pseudomonadati</taxon>
        <taxon>Bacteroidota</taxon>
        <taxon>Sphingobacteriia</taxon>
        <taxon>Sphingobacteriales</taxon>
        <taxon>Sphingobacteriaceae</taxon>
        <taxon>Mucilaginibacter</taxon>
    </lineage>
</organism>
<reference evidence="1 2" key="1">
    <citation type="submission" date="2023-11" db="EMBL/GenBank/DDBJ databases">
        <title>Analysis of the Genomes of Mucilaginibacter gossypii cycad 4 and M. sabulilitoris SNA2: microbes with the potential for plant growth promotion.</title>
        <authorList>
            <person name="Hirsch A.M."/>
            <person name="Humm E."/>
            <person name="Rubbi M."/>
            <person name="Del Vecchio G."/>
            <person name="Ha S.M."/>
            <person name="Pellegrini M."/>
            <person name="Gunsalus R.P."/>
        </authorList>
    </citation>
    <scope>NUCLEOTIDE SEQUENCE [LARGE SCALE GENOMIC DNA]</scope>
    <source>
        <strain evidence="1 2">SNA2</strain>
    </source>
</reference>
<evidence type="ECO:0008006" key="3">
    <source>
        <dbReference type="Google" id="ProtNLM"/>
    </source>
</evidence>
<dbReference type="RefSeq" id="WP_321560783.1">
    <property type="nucleotide sequence ID" value="NZ_CP139558.1"/>
</dbReference>
<evidence type="ECO:0000313" key="2">
    <source>
        <dbReference type="Proteomes" id="UP001324380"/>
    </source>
</evidence>
<dbReference type="EMBL" id="CP139558">
    <property type="protein sequence ID" value="WPU91617.1"/>
    <property type="molecule type" value="Genomic_DNA"/>
</dbReference>
<protein>
    <recommendedName>
        <fullName evidence="3">L-threonine 3-dehydrogenase</fullName>
    </recommendedName>
</protein>
<sequence>MNKNEMILVTGACGQIGTELVIALREKYGKESVTAADRRVK</sequence>
<dbReference type="InterPro" id="IPR036291">
    <property type="entry name" value="NAD(P)-bd_dom_sf"/>
</dbReference>
<evidence type="ECO:0000313" key="1">
    <source>
        <dbReference type="EMBL" id="WPU91617.1"/>
    </source>
</evidence>
<dbReference type="Proteomes" id="UP001324380">
    <property type="component" value="Chromosome"/>
</dbReference>
<dbReference type="Gene3D" id="3.40.50.720">
    <property type="entry name" value="NAD(P)-binding Rossmann-like Domain"/>
    <property type="match status" value="1"/>
</dbReference>
<accession>A0ABZ0TF65</accession>
<gene>
    <name evidence="1" type="ORF">SNE25_20070</name>
</gene>
<dbReference type="SUPFAM" id="SSF51735">
    <property type="entry name" value="NAD(P)-binding Rossmann-fold domains"/>
    <property type="match status" value="1"/>
</dbReference>